<dbReference type="GO" id="GO:0005829">
    <property type="term" value="C:cytosol"/>
    <property type="evidence" value="ECO:0007669"/>
    <property type="project" value="TreeGrafter"/>
</dbReference>
<dbReference type="Pfam" id="PF02781">
    <property type="entry name" value="G6PD_C"/>
    <property type="match status" value="1"/>
</dbReference>
<dbReference type="PROSITE" id="PS00069">
    <property type="entry name" value="G6P_DEHYDROGENASE"/>
    <property type="match status" value="1"/>
</dbReference>
<evidence type="ECO:0000256" key="3">
    <source>
        <dbReference type="ARBA" id="ARBA00022526"/>
    </source>
</evidence>
<dbReference type="Gene3D" id="3.40.50.720">
    <property type="entry name" value="NAD(P)-binding Rossmann-like Domain"/>
    <property type="match status" value="1"/>
</dbReference>
<evidence type="ECO:0000313" key="10">
    <source>
        <dbReference type="EMBL" id="TPG52077.1"/>
    </source>
</evidence>
<evidence type="ECO:0000256" key="7">
    <source>
        <dbReference type="HAMAP-Rule" id="MF_00966"/>
    </source>
</evidence>
<dbReference type="NCBIfam" id="NF009492">
    <property type="entry name" value="PRK12853.1-3"/>
    <property type="match status" value="1"/>
</dbReference>
<comment type="caution">
    <text evidence="7">Lacks conserved residue(s) required for the propagation of feature annotation.</text>
</comment>
<feature type="domain" description="Glucose-6-phosphate dehydrogenase C-terminal" evidence="9">
    <location>
        <begin position="191"/>
        <end position="486"/>
    </location>
</feature>
<dbReference type="InterPro" id="IPR001282">
    <property type="entry name" value="G6P_DH"/>
</dbReference>
<dbReference type="NCBIfam" id="TIGR00871">
    <property type="entry name" value="zwf"/>
    <property type="match status" value="1"/>
</dbReference>
<dbReference type="GO" id="GO:0004345">
    <property type="term" value="F:glucose-6-phosphate dehydrogenase activity"/>
    <property type="evidence" value="ECO:0007669"/>
    <property type="project" value="UniProtKB-UniRule"/>
</dbReference>
<evidence type="ECO:0000313" key="11">
    <source>
        <dbReference type="Proteomes" id="UP000319931"/>
    </source>
</evidence>
<dbReference type="GO" id="GO:0009051">
    <property type="term" value="P:pentose-phosphate shunt, oxidative branch"/>
    <property type="evidence" value="ECO:0007669"/>
    <property type="project" value="TreeGrafter"/>
</dbReference>
<comment type="caution">
    <text evidence="10">The sequence shown here is derived from an EMBL/GenBank/DDBJ whole genome shotgun (WGS) entry which is preliminary data.</text>
</comment>
<dbReference type="UniPathway" id="UPA00115">
    <property type="reaction ID" value="UER00408"/>
</dbReference>
<dbReference type="Gene3D" id="3.30.360.10">
    <property type="entry name" value="Dihydrodipicolinate Reductase, domain 2"/>
    <property type="match status" value="1"/>
</dbReference>
<dbReference type="PIRSF" id="PIRSF000110">
    <property type="entry name" value="G6PD"/>
    <property type="match status" value="1"/>
</dbReference>
<protein>
    <recommendedName>
        <fullName evidence="7">Glucose-6-phosphate 1-dehydrogenase</fullName>
        <shortName evidence="7">G6PD</shortName>
        <ecNumber evidence="7">1.1.1.49</ecNumber>
    </recommendedName>
</protein>
<accession>A0A502FR90</accession>
<keyword evidence="11" id="KW-1185">Reference proteome</keyword>
<dbReference type="AlphaFoldDB" id="A0A502FR90"/>
<feature type="domain" description="Glucose-6-phosphate dehydrogenase NAD-binding" evidence="8">
    <location>
        <begin position="21"/>
        <end position="189"/>
    </location>
</feature>
<evidence type="ECO:0000256" key="5">
    <source>
        <dbReference type="ARBA" id="ARBA00023002"/>
    </source>
</evidence>
<feature type="binding site" evidence="7">
    <location>
        <position position="180"/>
    </location>
    <ligand>
        <name>substrate</name>
    </ligand>
</feature>
<organism evidence="10 11">
    <name type="scientific">Sphingomonas glacialis</name>
    <dbReference type="NCBI Taxonomy" id="658225"/>
    <lineage>
        <taxon>Bacteria</taxon>
        <taxon>Pseudomonadati</taxon>
        <taxon>Pseudomonadota</taxon>
        <taxon>Alphaproteobacteria</taxon>
        <taxon>Sphingomonadales</taxon>
        <taxon>Sphingomonadaceae</taxon>
        <taxon>Sphingomonas</taxon>
    </lineage>
</organism>
<keyword evidence="6 7" id="KW-0119">Carbohydrate metabolism</keyword>
<dbReference type="EMBL" id="RCZC01000004">
    <property type="protein sequence ID" value="TPG52077.1"/>
    <property type="molecule type" value="Genomic_DNA"/>
</dbReference>
<name>A0A502FR90_9SPHN</name>
<dbReference type="GO" id="GO:0006006">
    <property type="term" value="P:glucose metabolic process"/>
    <property type="evidence" value="ECO:0007669"/>
    <property type="project" value="UniProtKB-KW"/>
</dbReference>
<dbReference type="EC" id="1.1.1.49" evidence="7"/>
<evidence type="ECO:0000259" key="8">
    <source>
        <dbReference type="Pfam" id="PF00479"/>
    </source>
</evidence>
<dbReference type="Proteomes" id="UP000319931">
    <property type="component" value="Unassembled WGS sequence"/>
</dbReference>
<comment type="similarity">
    <text evidence="2 7">Belongs to the glucose-6-phosphate dehydrogenase family.</text>
</comment>
<dbReference type="GO" id="GO:0050661">
    <property type="term" value="F:NADP binding"/>
    <property type="evidence" value="ECO:0007669"/>
    <property type="project" value="UniProtKB-UniRule"/>
</dbReference>
<dbReference type="InterPro" id="IPR019796">
    <property type="entry name" value="G6P_DH_AS"/>
</dbReference>
<dbReference type="PANTHER" id="PTHR23429:SF0">
    <property type="entry name" value="GLUCOSE-6-PHOSPHATE 1-DEHYDROGENASE"/>
    <property type="match status" value="1"/>
</dbReference>
<feature type="binding site" evidence="7">
    <location>
        <position position="184"/>
    </location>
    <ligand>
        <name>substrate</name>
    </ligand>
</feature>
<feature type="binding site" evidence="7">
    <location>
        <position position="340"/>
    </location>
    <ligand>
        <name>substrate</name>
    </ligand>
</feature>
<dbReference type="RefSeq" id="WP_140851149.1">
    <property type="nucleotide sequence ID" value="NZ_RCZC01000004.1"/>
</dbReference>
<dbReference type="Pfam" id="PF00479">
    <property type="entry name" value="G6PD_N"/>
    <property type="match status" value="1"/>
</dbReference>
<comment type="catalytic activity">
    <reaction evidence="7">
        <text>D-glucose 6-phosphate + NADP(+) = 6-phospho-D-glucono-1,5-lactone + NADPH + H(+)</text>
        <dbReference type="Rhea" id="RHEA:15841"/>
        <dbReference type="ChEBI" id="CHEBI:15378"/>
        <dbReference type="ChEBI" id="CHEBI:57783"/>
        <dbReference type="ChEBI" id="CHEBI:57955"/>
        <dbReference type="ChEBI" id="CHEBI:58349"/>
        <dbReference type="ChEBI" id="CHEBI:61548"/>
        <dbReference type="EC" id="1.1.1.49"/>
    </reaction>
</comment>
<dbReference type="PRINTS" id="PR00079">
    <property type="entry name" value="G6PDHDRGNASE"/>
</dbReference>
<keyword evidence="5 7" id="KW-0560">Oxidoreductase</keyword>
<dbReference type="InterPro" id="IPR022674">
    <property type="entry name" value="G6P_DH_NAD-bd"/>
</dbReference>
<comment type="pathway">
    <text evidence="1 7">Carbohydrate degradation; pentose phosphate pathway; D-ribulose 5-phosphate from D-glucose 6-phosphate (oxidative stage): step 1/3.</text>
</comment>
<dbReference type="InterPro" id="IPR022675">
    <property type="entry name" value="G6P_DH_C"/>
</dbReference>
<feature type="binding site" evidence="7">
    <location>
        <begin position="95"/>
        <end position="96"/>
    </location>
    <ligand>
        <name>NADP(+)</name>
        <dbReference type="ChEBI" id="CHEBI:58349"/>
    </ligand>
</feature>
<feature type="binding site" evidence="7">
    <location>
        <position position="58"/>
    </location>
    <ligand>
        <name>NADP(+)</name>
        <dbReference type="ChEBI" id="CHEBI:58349"/>
    </ligand>
</feature>
<feature type="binding site" evidence="7">
    <location>
        <position position="218"/>
    </location>
    <ligand>
        <name>substrate</name>
    </ligand>
</feature>
<evidence type="ECO:0000259" key="9">
    <source>
        <dbReference type="Pfam" id="PF02781"/>
    </source>
</evidence>
<dbReference type="SUPFAM" id="SSF55347">
    <property type="entry name" value="Glyceraldehyde-3-phosphate dehydrogenase-like, C-terminal domain"/>
    <property type="match status" value="1"/>
</dbReference>
<evidence type="ECO:0000256" key="1">
    <source>
        <dbReference type="ARBA" id="ARBA00004937"/>
    </source>
</evidence>
<dbReference type="PANTHER" id="PTHR23429">
    <property type="entry name" value="GLUCOSE-6-PHOSPHATE 1-DEHYDROGENASE G6PD"/>
    <property type="match status" value="1"/>
</dbReference>
<reference evidence="10 11" key="1">
    <citation type="journal article" date="2019" name="Environ. Microbiol.">
        <title>Species interactions and distinct microbial communities in high Arctic permafrost affected cryosols are associated with the CH4 and CO2 gas fluxes.</title>
        <authorList>
            <person name="Altshuler I."/>
            <person name="Hamel J."/>
            <person name="Turney S."/>
            <person name="Magnuson E."/>
            <person name="Levesque R."/>
            <person name="Greer C."/>
            <person name="Whyte L.G."/>
        </authorList>
    </citation>
    <scope>NUCLEOTIDE SEQUENCE [LARGE SCALE GENOMIC DNA]</scope>
    <source>
        <strain evidence="10 11">E6.1</strain>
    </source>
</reference>
<feature type="binding site" evidence="7">
    <location>
        <position position="237"/>
    </location>
    <ligand>
        <name>substrate</name>
    </ligand>
</feature>
<dbReference type="InterPro" id="IPR036291">
    <property type="entry name" value="NAD(P)-bd_dom_sf"/>
</dbReference>
<feature type="binding site" evidence="7">
    <location>
        <position position="150"/>
    </location>
    <ligand>
        <name>NADP(+)</name>
        <dbReference type="ChEBI" id="CHEBI:58349"/>
    </ligand>
</feature>
<dbReference type="HAMAP" id="MF_00966">
    <property type="entry name" value="G6PD"/>
    <property type="match status" value="1"/>
</dbReference>
<keyword evidence="3 7" id="KW-0313">Glucose metabolism</keyword>
<proteinExistence type="inferred from homology"/>
<keyword evidence="4 7" id="KW-0521">NADP</keyword>
<dbReference type="OrthoDB" id="9802739at2"/>
<evidence type="ECO:0000256" key="6">
    <source>
        <dbReference type="ARBA" id="ARBA00023277"/>
    </source>
</evidence>
<comment type="function">
    <text evidence="7">Catalyzes the oxidation of glucose 6-phosphate to 6-phosphogluconolactone.</text>
</comment>
<dbReference type="SUPFAM" id="SSF51735">
    <property type="entry name" value="NAD(P)-binding Rossmann-fold domains"/>
    <property type="match status" value="1"/>
</dbReference>
<gene>
    <name evidence="7" type="primary">zwf</name>
    <name evidence="10" type="ORF">EAH76_15280</name>
</gene>
<feature type="active site" description="Proton acceptor" evidence="7">
    <location>
        <position position="242"/>
    </location>
</feature>
<evidence type="ECO:0000256" key="2">
    <source>
        <dbReference type="ARBA" id="ARBA00009975"/>
    </source>
</evidence>
<sequence length="492" mass="54276">MNGGEKGASAPIDPAPRATLVIFGATGNLTARLLIPSILNLRTDGRLADDFRIIGIGRDPGGDDLLRHRLDATIAREGAGAWCGLRDRVCYLSGDFTNDTVYETLAAHLTGNVAFYLATAPEFFGEIADRLGDAGLLVEGNGYRRLIVEKPFGRDLASARDLNRRLLARANESQIYRIDHFLGKETVRNIMVTRFANVLLEAVWNNRFIDHVQITAAEKVSVGTRGKFYDATGAMRDMVPNHLFQLLAMVAMEPPNGFDADAVRDEKARVLRAVRGPRSDEVDLNAVRGRYRAAYGDMEADYLSEADVASGSRTETFAALKLGIDNWRWAGVPFYLRTGKALSARDTEIVVTFKHVPFSMFRDTDVSAIAPNRLTIQVQPDEGMSFELQFKRPGEAVDVTSSSLDFRYGDHFGITGRTGYETLLYDVLIGDQTLFQRADMIEAGWAAVQPILEHWSAQGTPEDYLTGSSGPMSADAMMARDGRAWHELGRRG</sequence>
<evidence type="ECO:0000256" key="4">
    <source>
        <dbReference type="ARBA" id="ARBA00022857"/>
    </source>
</evidence>